<dbReference type="AlphaFoldDB" id="A0A1A0DL16"/>
<name>A0A1A0DL16_LACPN</name>
<proteinExistence type="predicted"/>
<evidence type="ECO:0000313" key="2">
    <source>
        <dbReference type="EMBL" id="QQM60885.1"/>
    </source>
</evidence>
<evidence type="ECO:0000313" key="4">
    <source>
        <dbReference type="Proteomes" id="UP000595466"/>
    </source>
</evidence>
<reference evidence="2 4" key="2">
    <citation type="submission" date="2020-12" db="EMBL/GenBank/DDBJ databases">
        <title>Whole genome sequencing of Lactobacillus plantarum PC518.</title>
        <authorList>
            <person name="Guo Q."/>
        </authorList>
    </citation>
    <scope>NUCLEOTIDE SEQUENCE [LARGE SCALE GENOMIC DNA]</scope>
    <source>
        <strain evidence="2 4">PC518</strain>
    </source>
</reference>
<dbReference type="RefSeq" id="WP_021356830.1">
    <property type="nucleotide sequence ID" value="NZ_AP028145.1"/>
</dbReference>
<dbReference type="PATRIC" id="fig|1590.175.peg.3040"/>
<dbReference type="EMBL" id="MCOL01000001">
    <property type="protein sequence ID" value="ODO63128.1"/>
    <property type="molecule type" value="Genomic_DNA"/>
</dbReference>
<accession>A0A1A0DL16</accession>
<sequence length="78" mass="9116">MAGIAVNMTLDDISYHVKLDGKLGLIDRKHNSYEMLETPTKIHFYQILYDHVLNKGINLSDWIDIKILLTSLFRKRAR</sequence>
<dbReference type="Proteomes" id="UP000595466">
    <property type="component" value="Chromosome"/>
</dbReference>
<organism evidence="1 3">
    <name type="scientific">Lactiplantibacillus plantarum</name>
    <name type="common">Lactobacillus plantarum</name>
    <dbReference type="NCBI Taxonomy" id="1590"/>
    <lineage>
        <taxon>Bacteria</taxon>
        <taxon>Bacillati</taxon>
        <taxon>Bacillota</taxon>
        <taxon>Bacilli</taxon>
        <taxon>Lactobacillales</taxon>
        <taxon>Lactobacillaceae</taxon>
        <taxon>Lactiplantibacillus</taxon>
    </lineage>
</organism>
<dbReference type="EMBL" id="CP066817">
    <property type="protein sequence ID" value="QQM60885.1"/>
    <property type="molecule type" value="Genomic_DNA"/>
</dbReference>
<gene>
    <name evidence="2" type="ORF">JH395_14440</name>
    <name evidence="1" type="ORF">LPJSA22_03150</name>
</gene>
<evidence type="ECO:0000313" key="1">
    <source>
        <dbReference type="EMBL" id="ODO63128.1"/>
    </source>
</evidence>
<reference evidence="1 3" key="1">
    <citation type="submission" date="2016-08" db="EMBL/GenBank/DDBJ databases">
        <title>Genome sequencing of Lactobacillus plantarum JSA22, isolated from fermented soybean paste.</title>
        <authorList>
            <person name="Choi H.S."/>
        </authorList>
    </citation>
    <scope>NUCLEOTIDE SEQUENCE [LARGE SCALE GENOMIC DNA]</scope>
    <source>
        <strain evidence="1 3">JSA22</strain>
    </source>
</reference>
<dbReference type="Proteomes" id="UP000094892">
    <property type="component" value="Unassembled WGS sequence"/>
</dbReference>
<protein>
    <submittedName>
        <fullName evidence="1">Uncharacterized protein</fullName>
    </submittedName>
</protein>
<evidence type="ECO:0000313" key="3">
    <source>
        <dbReference type="Proteomes" id="UP000094892"/>
    </source>
</evidence>